<organism evidence="1 2">
    <name type="scientific">Racocetra persica</name>
    <dbReference type="NCBI Taxonomy" id="160502"/>
    <lineage>
        <taxon>Eukaryota</taxon>
        <taxon>Fungi</taxon>
        <taxon>Fungi incertae sedis</taxon>
        <taxon>Mucoromycota</taxon>
        <taxon>Glomeromycotina</taxon>
        <taxon>Glomeromycetes</taxon>
        <taxon>Diversisporales</taxon>
        <taxon>Gigasporaceae</taxon>
        <taxon>Racocetra</taxon>
    </lineage>
</organism>
<protein>
    <submittedName>
        <fullName evidence="1">4030_t:CDS:1</fullName>
    </submittedName>
</protein>
<evidence type="ECO:0000313" key="2">
    <source>
        <dbReference type="Proteomes" id="UP000789920"/>
    </source>
</evidence>
<feature type="non-terminal residue" evidence="1">
    <location>
        <position position="1"/>
    </location>
</feature>
<dbReference type="EMBL" id="CAJVQC010180788">
    <property type="protein sequence ID" value="CAG8852236.1"/>
    <property type="molecule type" value="Genomic_DNA"/>
</dbReference>
<keyword evidence="2" id="KW-1185">Reference proteome</keyword>
<reference evidence="1" key="1">
    <citation type="submission" date="2021-06" db="EMBL/GenBank/DDBJ databases">
        <authorList>
            <person name="Kallberg Y."/>
            <person name="Tangrot J."/>
            <person name="Rosling A."/>
        </authorList>
    </citation>
    <scope>NUCLEOTIDE SEQUENCE</scope>
    <source>
        <strain evidence="1">MA461A</strain>
    </source>
</reference>
<proteinExistence type="predicted"/>
<sequence length="93" mass="10113">ELHNIFANHGQASIGALQGYTMIQMNTSNSFRNPSIAHDYANTASNNAVTIGISMILAEAFTEDWHLARRRPSDRPANAVNTGNTNPIVFGDI</sequence>
<evidence type="ECO:0000313" key="1">
    <source>
        <dbReference type="EMBL" id="CAG8852236.1"/>
    </source>
</evidence>
<name>A0ACA9SYB9_9GLOM</name>
<gene>
    <name evidence="1" type="ORF">RPERSI_LOCUS36968</name>
</gene>
<dbReference type="Proteomes" id="UP000789920">
    <property type="component" value="Unassembled WGS sequence"/>
</dbReference>
<accession>A0ACA9SYB9</accession>
<comment type="caution">
    <text evidence="1">The sequence shown here is derived from an EMBL/GenBank/DDBJ whole genome shotgun (WGS) entry which is preliminary data.</text>
</comment>